<dbReference type="EMBL" id="AP024421">
    <property type="protein sequence ID" value="BCR90491.1"/>
    <property type="molecule type" value="Genomic_DNA"/>
</dbReference>
<reference evidence="2" key="1">
    <citation type="submission" date="2021-01" db="EMBL/GenBank/DDBJ databases">
        <authorList>
            <consortium name="Aspergillus chevalieri M1 genome sequencing consortium"/>
            <person name="Kazuki M."/>
            <person name="Futagami T."/>
        </authorList>
    </citation>
    <scope>NUCLEOTIDE SEQUENCE</scope>
    <source>
        <strain evidence="2">M1</strain>
    </source>
</reference>
<dbReference type="RefSeq" id="XP_043139013.1">
    <property type="nucleotide sequence ID" value="XM_043281545.1"/>
</dbReference>
<gene>
    <name evidence="2" type="ORF">ACHE_60377A</name>
</gene>
<evidence type="ECO:0000259" key="1">
    <source>
        <dbReference type="Pfam" id="PF23544"/>
    </source>
</evidence>
<dbReference type="PANTHER" id="PTHR47585:SF1">
    <property type="entry name" value="DUF1446 DOMAIN-CONTAINING PROTEIN"/>
    <property type="match status" value="1"/>
</dbReference>
<dbReference type="PANTHER" id="PTHR47585">
    <property type="match status" value="1"/>
</dbReference>
<dbReference type="InterPro" id="IPR056362">
    <property type="entry name" value="AtuA-like_ferredoxin_dom"/>
</dbReference>
<evidence type="ECO:0000313" key="3">
    <source>
        <dbReference type="Proteomes" id="UP000637239"/>
    </source>
</evidence>
<dbReference type="KEGG" id="ache:ACHE_60377A"/>
<accession>A0A7R7VTG3</accession>
<dbReference type="Pfam" id="PF23544">
    <property type="entry name" value="AtuA_ferredoxin"/>
    <property type="match status" value="1"/>
</dbReference>
<feature type="domain" description="AtuA-like ferredoxin-fold" evidence="1">
    <location>
        <begin position="8"/>
        <end position="62"/>
    </location>
</feature>
<name>A0A7R7VTG3_ASPCH</name>
<dbReference type="Proteomes" id="UP000637239">
    <property type="component" value="Chromosome 6"/>
</dbReference>
<protein>
    <recommendedName>
        <fullName evidence="1">AtuA-like ferredoxin-fold domain-containing protein</fullName>
    </recommendedName>
</protein>
<dbReference type="GeneID" id="66984849"/>
<sequence length="72" mass="8164">MTRERMRELIGEDWKKGFFIERVEFEGIRAVHFVIYGILGRGVSSSSRLDGFGKGFVDYVRDKVVGVPVGLV</sequence>
<organism evidence="2 3">
    <name type="scientific">Aspergillus chevalieri</name>
    <name type="common">Eurotium chevalieri</name>
    <dbReference type="NCBI Taxonomy" id="182096"/>
    <lineage>
        <taxon>Eukaryota</taxon>
        <taxon>Fungi</taxon>
        <taxon>Dikarya</taxon>
        <taxon>Ascomycota</taxon>
        <taxon>Pezizomycotina</taxon>
        <taxon>Eurotiomycetes</taxon>
        <taxon>Eurotiomycetidae</taxon>
        <taxon>Eurotiales</taxon>
        <taxon>Aspergillaceae</taxon>
        <taxon>Aspergillus</taxon>
        <taxon>Aspergillus subgen. Aspergillus</taxon>
    </lineage>
</organism>
<keyword evidence="3" id="KW-1185">Reference proteome</keyword>
<dbReference type="AlphaFoldDB" id="A0A7R7VTG3"/>
<proteinExistence type="predicted"/>
<reference evidence="2" key="2">
    <citation type="submission" date="2021-02" db="EMBL/GenBank/DDBJ databases">
        <title>Aspergillus chevalieri M1 genome sequence.</title>
        <authorList>
            <person name="Kadooka C."/>
            <person name="Mori K."/>
            <person name="Futagami T."/>
        </authorList>
    </citation>
    <scope>NUCLEOTIDE SEQUENCE</scope>
    <source>
        <strain evidence="2">M1</strain>
    </source>
</reference>
<evidence type="ECO:0000313" key="2">
    <source>
        <dbReference type="EMBL" id="BCR90491.1"/>
    </source>
</evidence>